<comment type="caution">
    <text evidence="2">The sequence shown here is derived from an EMBL/GenBank/DDBJ whole genome shotgun (WGS) entry which is preliminary data.</text>
</comment>
<proteinExistence type="predicted"/>
<dbReference type="RefSeq" id="WP_008855424.1">
    <property type="nucleotide sequence ID" value="NZ_AZEB01000005.1"/>
</dbReference>
<evidence type="ECO:0000313" key="3">
    <source>
        <dbReference type="Proteomes" id="UP000051439"/>
    </source>
</evidence>
<organism evidence="2 3">
    <name type="scientific">Lentilactobacillus kisonensis DSM 19906 = JCM 15041</name>
    <dbReference type="NCBI Taxonomy" id="1423766"/>
    <lineage>
        <taxon>Bacteria</taxon>
        <taxon>Bacillati</taxon>
        <taxon>Bacillota</taxon>
        <taxon>Bacilli</taxon>
        <taxon>Lactobacillales</taxon>
        <taxon>Lactobacillaceae</taxon>
        <taxon>Lentilactobacillus</taxon>
    </lineage>
</organism>
<dbReference type="InterPro" id="IPR014960">
    <property type="entry name" value="DUF1828"/>
</dbReference>
<keyword evidence="3" id="KW-1185">Reference proteome</keyword>
<name>A0A0R1NS40_9LACO</name>
<dbReference type="AlphaFoldDB" id="A0A0R1NS40"/>
<evidence type="ECO:0000313" key="2">
    <source>
        <dbReference type="EMBL" id="KRL22668.1"/>
    </source>
</evidence>
<feature type="domain" description="DUF1828" evidence="1">
    <location>
        <begin position="35"/>
        <end position="125"/>
    </location>
</feature>
<sequence length="135" mass="15098">MINPLNNVFNKLKVNSVKSTYHFEMPDNAKIIIVTPFVDPFGDGITLSMIEKEGAFTVSDDGYTLWNLRTRIINGDNEAKYNRLLAAIGNHNQVNLTSHIGLSKSGGEDEIPQLINTVTQTIIEINTMAYWLNSQ</sequence>
<reference evidence="2 3" key="1">
    <citation type="journal article" date="2015" name="Genome Announc.">
        <title>Expanding the biotechnology potential of lactobacilli through comparative genomics of 213 strains and associated genera.</title>
        <authorList>
            <person name="Sun Z."/>
            <person name="Harris H.M."/>
            <person name="McCann A."/>
            <person name="Guo C."/>
            <person name="Argimon S."/>
            <person name="Zhang W."/>
            <person name="Yang X."/>
            <person name="Jeffery I.B."/>
            <person name="Cooney J.C."/>
            <person name="Kagawa T.F."/>
            <person name="Liu W."/>
            <person name="Song Y."/>
            <person name="Salvetti E."/>
            <person name="Wrobel A."/>
            <person name="Rasinkangas P."/>
            <person name="Parkhill J."/>
            <person name="Rea M.C."/>
            <person name="O'Sullivan O."/>
            <person name="Ritari J."/>
            <person name="Douillard F.P."/>
            <person name="Paul Ross R."/>
            <person name="Yang R."/>
            <person name="Briner A.E."/>
            <person name="Felis G.E."/>
            <person name="de Vos W.M."/>
            <person name="Barrangou R."/>
            <person name="Klaenhammer T.R."/>
            <person name="Caufield P.W."/>
            <person name="Cui Y."/>
            <person name="Zhang H."/>
            <person name="O'Toole P.W."/>
        </authorList>
    </citation>
    <scope>NUCLEOTIDE SEQUENCE [LARGE SCALE GENOMIC DNA]</scope>
    <source>
        <strain evidence="2 3">DSM 19906</strain>
    </source>
</reference>
<dbReference type="PATRIC" id="fig|1423766.4.peg.2350"/>
<evidence type="ECO:0000259" key="1">
    <source>
        <dbReference type="Pfam" id="PF08861"/>
    </source>
</evidence>
<gene>
    <name evidence="2" type="ORF">FC98_GL002268</name>
</gene>
<accession>A0A0R1NS40</accession>
<dbReference type="EMBL" id="AZEB01000005">
    <property type="protein sequence ID" value="KRL22668.1"/>
    <property type="molecule type" value="Genomic_DNA"/>
</dbReference>
<dbReference type="Pfam" id="PF08861">
    <property type="entry name" value="DUF1828"/>
    <property type="match status" value="1"/>
</dbReference>
<protein>
    <recommendedName>
        <fullName evidence="1">DUF1828 domain-containing protein</fullName>
    </recommendedName>
</protein>
<dbReference type="Proteomes" id="UP000051439">
    <property type="component" value="Unassembled WGS sequence"/>
</dbReference>